<dbReference type="PANTHER" id="PTHR43343:SF3">
    <property type="entry name" value="PROTEASE DO-LIKE 8, CHLOROPLASTIC"/>
    <property type="match status" value="1"/>
</dbReference>
<dbReference type="PRINTS" id="PR00834">
    <property type="entry name" value="PROTEASES2C"/>
</dbReference>
<keyword evidence="2" id="KW-0645">Protease</keyword>
<gene>
    <name evidence="5" type="ORF">GCM10009827_107650</name>
</gene>
<comment type="caution">
    <text evidence="5">The sequence shown here is derived from an EMBL/GenBank/DDBJ whole genome shotgun (WGS) entry which is preliminary data.</text>
</comment>
<evidence type="ECO:0000256" key="2">
    <source>
        <dbReference type="ARBA" id="ARBA00022670"/>
    </source>
</evidence>
<dbReference type="InterPro" id="IPR051201">
    <property type="entry name" value="Chloro_Bact_Ser_Proteases"/>
</dbReference>
<dbReference type="InterPro" id="IPR001940">
    <property type="entry name" value="Peptidase_S1C"/>
</dbReference>
<organism evidence="5 6">
    <name type="scientific">Dactylosporangium maewongense</name>
    <dbReference type="NCBI Taxonomy" id="634393"/>
    <lineage>
        <taxon>Bacteria</taxon>
        <taxon>Bacillati</taxon>
        <taxon>Actinomycetota</taxon>
        <taxon>Actinomycetes</taxon>
        <taxon>Micromonosporales</taxon>
        <taxon>Micromonosporaceae</taxon>
        <taxon>Dactylosporangium</taxon>
    </lineage>
</organism>
<dbReference type="Proteomes" id="UP001501470">
    <property type="component" value="Unassembled WGS sequence"/>
</dbReference>
<keyword evidence="6" id="KW-1185">Reference proteome</keyword>
<protein>
    <recommendedName>
        <fullName evidence="7">Serine protease PepD</fullName>
    </recommendedName>
</protein>
<proteinExistence type="inferred from homology"/>
<evidence type="ECO:0000256" key="1">
    <source>
        <dbReference type="ARBA" id="ARBA00010541"/>
    </source>
</evidence>
<evidence type="ECO:0000256" key="3">
    <source>
        <dbReference type="ARBA" id="ARBA00022801"/>
    </source>
</evidence>
<evidence type="ECO:0000313" key="5">
    <source>
        <dbReference type="EMBL" id="GAA1568441.1"/>
    </source>
</evidence>
<comment type="similarity">
    <text evidence="1">Belongs to the peptidase S1C family.</text>
</comment>
<feature type="compositionally biased region" description="Low complexity" evidence="4">
    <location>
        <begin position="137"/>
        <end position="152"/>
    </location>
</feature>
<dbReference type="PANTHER" id="PTHR43343">
    <property type="entry name" value="PEPTIDASE S12"/>
    <property type="match status" value="1"/>
</dbReference>
<feature type="compositionally biased region" description="Low complexity" evidence="4">
    <location>
        <begin position="11"/>
        <end position="21"/>
    </location>
</feature>
<dbReference type="InterPro" id="IPR009003">
    <property type="entry name" value="Peptidase_S1_PA"/>
</dbReference>
<dbReference type="InterPro" id="IPR043504">
    <property type="entry name" value="Peptidase_S1_PA_chymotrypsin"/>
</dbReference>
<dbReference type="EMBL" id="BAAAQD010000040">
    <property type="protein sequence ID" value="GAA1568441.1"/>
    <property type="molecule type" value="Genomic_DNA"/>
</dbReference>
<feature type="region of interest" description="Disordered" evidence="4">
    <location>
        <begin position="1"/>
        <end position="253"/>
    </location>
</feature>
<name>A0ABN2D3H1_9ACTN</name>
<feature type="compositionally biased region" description="Low complexity" evidence="4">
    <location>
        <begin position="190"/>
        <end position="216"/>
    </location>
</feature>
<evidence type="ECO:0000256" key="4">
    <source>
        <dbReference type="SAM" id="MobiDB-lite"/>
    </source>
</evidence>
<evidence type="ECO:0008006" key="7">
    <source>
        <dbReference type="Google" id="ProtNLM"/>
    </source>
</evidence>
<feature type="compositionally biased region" description="Low complexity" evidence="4">
    <location>
        <begin position="36"/>
        <end position="56"/>
    </location>
</feature>
<evidence type="ECO:0000313" key="6">
    <source>
        <dbReference type="Proteomes" id="UP001501470"/>
    </source>
</evidence>
<accession>A0ABN2D3H1</accession>
<sequence length="520" mass="50571">MRSETPPTWPTNPAATAAGAADVQDPARTWPTTPQAPRAMPAAPVTPAAPTSQTAALGPLPAVPGSQPAGHDAQTAVPGSQPAVPGSQPAVPGSLPAVPGSQPAALGSQPAAPAVPGPLPAVPGSQPAVPAGYGSQPAAYGAPGARPGADGPIQTWPASQPAAPQAGNLRSVAQSGPIAAGQNGPYPFSGQQPAAQHHAAQQPAAQHHAAQHHAGQYPGGQHNGGQQQPHLPTAQLPPHVPHMQRPFQWQQPQPGSVFVPPPVRRRSRVGLAVAGIVAAIGLSAVSAFGGGLAALELRPAASPAVVGATNSSGSAGSSTTLSDVAAQVLPSVVSISTGNAVGSGVVITDDGAILTNNHVVATARGTSVQVTFSGGRTAQAKIIGTEPATDLAVVKIVGGGTYTPLVFGDSSTVKVGDTVLAVGSPLGLDGSVTAGIVSAVNRTIDEGNDGQSAAAKISGAIQTDAAINPGNSGGALVNTAGQLVGINTAIATSGDTAGNIGVGFAISSNTAKAVAQRLLS</sequence>
<dbReference type="SUPFAM" id="SSF50494">
    <property type="entry name" value="Trypsin-like serine proteases"/>
    <property type="match status" value="1"/>
</dbReference>
<dbReference type="Gene3D" id="2.40.10.10">
    <property type="entry name" value="Trypsin-like serine proteases"/>
    <property type="match status" value="2"/>
</dbReference>
<keyword evidence="3" id="KW-0378">Hydrolase</keyword>
<dbReference type="Pfam" id="PF13365">
    <property type="entry name" value="Trypsin_2"/>
    <property type="match status" value="1"/>
</dbReference>
<reference evidence="5 6" key="1">
    <citation type="journal article" date="2019" name="Int. J. Syst. Evol. Microbiol.">
        <title>The Global Catalogue of Microorganisms (GCM) 10K type strain sequencing project: providing services to taxonomists for standard genome sequencing and annotation.</title>
        <authorList>
            <consortium name="The Broad Institute Genomics Platform"/>
            <consortium name="The Broad Institute Genome Sequencing Center for Infectious Disease"/>
            <person name="Wu L."/>
            <person name="Ma J."/>
        </authorList>
    </citation>
    <scope>NUCLEOTIDE SEQUENCE [LARGE SCALE GENOMIC DNA]</scope>
    <source>
        <strain evidence="5 6">JCM 15933</strain>
    </source>
</reference>